<dbReference type="EMBL" id="OOHR01000018">
    <property type="protein sequence ID" value="SPM45960.1"/>
    <property type="molecule type" value="Genomic_DNA"/>
</dbReference>
<dbReference type="Proteomes" id="UP000244889">
    <property type="component" value="Unassembled WGS sequence"/>
</dbReference>
<evidence type="ECO:0000313" key="5">
    <source>
        <dbReference type="Proteomes" id="UP000244889"/>
    </source>
</evidence>
<evidence type="ECO:0000256" key="2">
    <source>
        <dbReference type="SAM" id="Phobius"/>
    </source>
</evidence>
<feature type="transmembrane region" description="Helical" evidence="2">
    <location>
        <begin position="45"/>
        <end position="62"/>
    </location>
</feature>
<keyword evidence="2" id="KW-0812">Transmembrane</keyword>
<dbReference type="CDD" id="cd16430">
    <property type="entry name" value="TraB"/>
    <property type="match status" value="1"/>
</dbReference>
<reference evidence="5" key="2">
    <citation type="submission" date="2018-03" db="EMBL/GenBank/DDBJ databases">
        <authorList>
            <person name="Batty M. E."/>
            <person name="Batty M E."/>
        </authorList>
    </citation>
    <scope>NUCLEOTIDE SEQUENCE [LARGE SCALE GENOMIC DNA]</scope>
</reference>
<keyword evidence="2" id="KW-0472">Membrane</keyword>
<feature type="region of interest" description="Disordered" evidence="1">
    <location>
        <begin position="1"/>
        <end position="29"/>
    </location>
</feature>
<accession>A0A2R8F3F5</accession>
<dbReference type="RefSeq" id="WP_108839589.1">
    <property type="nucleotide sequence ID" value="NZ_OOHR01000004.1"/>
</dbReference>
<feature type="compositionally biased region" description="Polar residues" evidence="1">
    <location>
        <begin position="411"/>
        <end position="433"/>
    </location>
</feature>
<name>A0A2R8F3F5_ORITS</name>
<dbReference type="AlphaFoldDB" id="A0A2R8F3F5"/>
<dbReference type="EMBL" id="OOHR01000004">
    <property type="protein sequence ID" value="SPM44632.1"/>
    <property type="molecule type" value="Genomic_DNA"/>
</dbReference>
<proteinExistence type="predicted"/>
<protein>
    <submittedName>
        <fullName evidence="4">Conjugal transfer protein</fullName>
    </submittedName>
</protein>
<evidence type="ECO:0000313" key="4">
    <source>
        <dbReference type="EMBL" id="SPM45960.1"/>
    </source>
</evidence>
<keyword evidence="2" id="KW-1133">Transmembrane helix</keyword>
<reference evidence="4" key="1">
    <citation type="submission" date="2018-03" db="EMBL/GenBank/DDBJ databases">
        <authorList>
            <person name="Keele B.F."/>
        </authorList>
    </citation>
    <scope>NUCLEOTIDE SEQUENCE [LARGE SCALE GENOMIC DNA]</scope>
    <source>
        <strain evidence="4">FPW1038</strain>
    </source>
</reference>
<evidence type="ECO:0000256" key="1">
    <source>
        <dbReference type="SAM" id="MobiDB-lite"/>
    </source>
</evidence>
<gene>
    <name evidence="4" type="primary">TrbL</name>
    <name evidence="4" type="synonym">VirB6|trbG</name>
    <name evidence="4" type="synonym">virB9</name>
    <name evidence="3" type="ORF">FPW1038_01178</name>
    <name evidence="4" type="ORF">FPW1038_02180</name>
</gene>
<dbReference type="Pfam" id="PF03743">
    <property type="entry name" value="TrbI"/>
    <property type="match status" value="1"/>
</dbReference>
<organism evidence="4 5">
    <name type="scientific">Orientia tsutsugamushi</name>
    <name type="common">Rickettsia tsutsugamushi</name>
    <dbReference type="NCBI Taxonomy" id="784"/>
    <lineage>
        <taxon>Bacteria</taxon>
        <taxon>Pseudomonadati</taxon>
        <taxon>Pseudomonadota</taxon>
        <taxon>Alphaproteobacteria</taxon>
        <taxon>Rickettsiales</taxon>
        <taxon>Rickettsiaceae</taxon>
        <taxon>Rickettsieae</taxon>
        <taxon>Orientia</taxon>
    </lineage>
</organism>
<feature type="compositionally biased region" description="Basic and acidic residues" evidence="1">
    <location>
        <begin position="10"/>
        <end position="26"/>
    </location>
</feature>
<evidence type="ECO:0000313" key="3">
    <source>
        <dbReference type="EMBL" id="SPM44632.1"/>
    </source>
</evidence>
<dbReference type="InterPro" id="IPR005498">
    <property type="entry name" value="T4SS_VirB10/TraB/TrbI"/>
</dbReference>
<sequence length="439" mass="48777">MEQDNSDNNNTKEEDLELNDKPKAESVRPNSKLSELTNIIRRKPVIALTFISITIMVVSYFLSESGKTKESIIFIENRESREAISGIEQAVDLRAKWTEEILNEVKTLKDRFESVIESRYLEITAQINNFNQKLEILENQPKQSLYNNDSDEFSSNLNHHILNSPHDNKTEQAPVQSFVNLRRAESEPKKNVENYVTSGSSARAVLLIEVVVGTGTNSSSSPEPIVLQLLDTAILYDKYKTDQIKNAILIGSCNGEMSSERAKCRIETLSVVNNQEDIIEKKVEGWLIGEDGRSGIKGIVVDKSSNIAGMAALNGVFSSIAKFLQSKAIKPDMLPTLNLVAGGQQQEFQIGDALQSGAYAGASNAFDKLADFAIKRADSMSPVVLIASGRVIDVVFKKGFDLLEHKKKPHNSTYTPSTSNEKVNSHNQFNQSQKLEEHL</sequence>
<feature type="region of interest" description="Disordered" evidence="1">
    <location>
        <begin position="407"/>
        <end position="439"/>
    </location>
</feature>